<name>A0A8H4A9D0_GIGMA</name>
<proteinExistence type="predicted"/>
<feature type="domain" description="Zn(2)-C6 fungal-type" evidence="1">
    <location>
        <begin position="11"/>
        <end position="43"/>
    </location>
</feature>
<dbReference type="GO" id="GO:0008270">
    <property type="term" value="F:zinc ion binding"/>
    <property type="evidence" value="ECO:0007669"/>
    <property type="project" value="InterPro"/>
</dbReference>
<dbReference type="GO" id="GO:0000981">
    <property type="term" value="F:DNA-binding transcription factor activity, RNA polymerase II-specific"/>
    <property type="evidence" value="ECO:0007669"/>
    <property type="project" value="InterPro"/>
</dbReference>
<dbReference type="InterPro" id="IPR036864">
    <property type="entry name" value="Zn2-C6_fun-type_DNA-bd_sf"/>
</dbReference>
<dbReference type="Pfam" id="PF00172">
    <property type="entry name" value="Zn_clus"/>
    <property type="match status" value="1"/>
</dbReference>
<dbReference type="Proteomes" id="UP000439903">
    <property type="component" value="Unassembled WGS sequence"/>
</dbReference>
<evidence type="ECO:0000313" key="3">
    <source>
        <dbReference type="Proteomes" id="UP000439903"/>
    </source>
</evidence>
<comment type="caution">
    <text evidence="2">The sequence shown here is derived from an EMBL/GenBank/DDBJ whole genome shotgun (WGS) entry which is preliminary data.</text>
</comment>
<keyword evidence="3" id="KW-1185">Reference proteome</keyword>
<dbReference type="OrthoDB" id="2432017at2759"/>
<evidence type="ECO:0000259" key="1">
    <source>
        <dbReference type="PROSITE" id="PS50048"/>
    </source>
</evidence>
<dbReference type="SUPFAM" id="SSF57701">
    <property type="entry name" value="Zn2/Cys6 DNA-binding domain"/>
    <property type="match status" value="1"/>
</dbReference>
<sequence length="207" mass="24457">MEYLEFRRTQACIPCRKSRRKCQTNSLHRICERCQRNNLQCIFTDSKKRGPKVQEMPNQSHFTYILQPLNEINSSLNSQDNSVDEILLNRCACCYEHKKACKHHGTLGKYRCDRCRNRKIECMVQCIECYKKNKDKKDYFPQCSNCKVTREALLDAMMKSYKTVNPINQAVTFSTNDNIEYSSILDQWHHQSSLFPYIHYDIGTSWG</sequence>
<evidence type="ECO:0000313" key="2">
    <source>
        <dbReference type="EMBL" id="KAF0456988.1"/>
    </source>
</evidence>
<reference evidence="2 3" key="1">
    <citation type="journal article" date="2019" name="Environ. Microbiol.">
        <title>At the nexus of three kingdoms: the genome of the mycorrhizal fungus Gigaspora margarita provides insights into plant, endobacterial and fungal interactions.</title>
        <authorList>
            <person name="Venice F."/>
            <person name="Ghignone S."/>
            <person name="Salvioli di Fossalunga A."/>
            <person name="Amselem J."/>
            <person name="Novero M."/>
            <person name="Xianan X."/>
            <person name="Sedzielewska Toro K."/>
            <person name="Morin E."/>
            <person name="Lipzen A."/>
            <person name="Grigoriev I.V."/>
            <person name="Henrissat B."/>
            <person name="Martin F.M."/>
            <person name="Bonfante P."/>
        </authorList>
    </citation>
    <scope>NUCLEOTIDE SEQUENCE [LARGE SCALE GENOMIC DNA]</scope>
    <source>
        <strain evidence="2 3">BEG34</strain>
    </source>
</reference>
<dbReference type="EMBL" id="WTPW01001101">
    <property type="protein sequence ID" value="KAF0456988.1"/>
    <property type="molecule type" value="Genomic_DNA"/>
</dbReference>
<dbReference type="CDD" id="cd00067">
    <property type="entry name" value="GAL4"/>
    <property type="match status" value="1"/>
</dbReference>
<organism evidence="2 3">
    <name type="scientific">Gigaspora margarita</name>
    <dbReference type="NCBI Taxonomy" id="4874"/>
    <lineage>
        <taxon>Eukaryota</taxon>
        <taxon>Fungi</taxon>
        <taxon>Fungi incertae sedis</taxon>
        <taxon>Mucoromycota</taxon>
        <taxon>Glomeromycotina</taxon>
        <taxon>Glomeromycetes</taxon>
        <taxon>Diversisporales</taxon>
        <taxon>Gigasporaceae</taxon>
        <taxon>Gigaspora</taxon>
    </lineage>
</organism>
<dbReference type="InterPro" id="IPR001138">
    <property type="entry name" value="Zn2Cys6_DnaBD"/>
</dbReference>
<accession>A0A8H4A9D0</accession>
<gene>
    <name evidence="2" type="ORF">F8M41_001337</name>
</gene>
<dbReference type="PROSITE" id="PS00463">
    <property type="entry name" value="ZN2_CY6_FUNGAL_1"/>
    <property type="match status" value="1"/>
</dbReference>
<protein>
    <recommendedName>
        <fullName evidence="1">Zn(2)-C6 fungal-type domain-containing protein</fullName>
    </recommendedName>
</protein>
<dbReference type="AlphaFoldDB" id="A0A8H4A9D0"/>
<dbReference type="Gene3D" id="4.10.240.10">
    <property type="entry name" value="Zn(2)-C6 fungal-type DNA-binding domain"/>
    <property type="match status" value="1"/>
</dbReference>
<dbReference type="SMART" id="SM00066">
    <property type="entry name" value="GAL4"/>
    <property type="match status" value="1"/>
</dbReference>
<dbReference type="PROSITE" id="PS50048">
    <property type="entry name" value="ZN2_CY6_FUNGAL_2"/>
    <property type="match status" value="1"/>
</dbReference>